<keyword evidence="2" id="KW-1185">Reference proteome</keyword>
<protein>
    <submittedName>
        <fullName evidence="1">Uncharacterized protein</fullName>
    </submittedName>
</protein>
<dbReference type="EMBL" id="JACEIK010020336">
    <property type="protein sequence ID" value="MCE5166227.1"/>
    <property type="molecule type" value="Genomic_DNA"/>
</dbReference>
<accession>A0ABS8Y5D3</accession>
<gene>
    <name evidence="1" type="ORF">HAX54_016058</name>
</gene>
<feature type="non-terminal residue" evidence="1">
    <location>
        <position position="101"/>
    </location>
</feature>
<organism evidence="1 2">
    <name type="scientific">Datura stramonium</name>
    <name type="common">Jimsonweed</name>
    <name type="synonym">Common thornapple</name>
    <dbReference type="NCBI Taxonomy" id="4076"/>
    <lineage>
        <taxon>Eukaryota</taxon>
        <taxon>Viridiplantae</taxon>
        <taxon>Streptophyta</taxon>
        <taxon>Embryophyta</taxon>
        <taxon>Tracheophyta</taxon>
        <taxon>Spermatophyta</taxon>
        <taxon>Magnoliopsida</taxon>
        <taxon>eudicotyledons</taxon>
        <taxon>Gunneridae</taxon>
        <taxon>Pentapetalae</taxon>
        <taxon>asterids</taxon>
        <taxon>lamiids</taxon>
        <taxon>Solanales</taxon>
        <taxon>Solanaceae</taxon>
        <taxon>Solanoideae</taxon>
        <taxon>Datureae</taxon>
        <taxon>Datura</taxon>
    </lineage>
</organism>
<dbReference type="Proteomes" id="UP000823775">
    <property type="component" value="Unassembled WGS sequence"/>
</dbReference>
<sequence>DEPKSQATPIEGSVKTPTLTKQIHWMVDKGRAPTVFHCPQLLETRWTTFVTPISGALRAYKLIPLLDLPMNNVSGKKSMEDKVIDPFPMSNGCLWSWPEVR</sequence>
<feature type="non-terminal residue" evidence="1">
    <location>
        <position position="1"/>
    </location>
</feature>
<proteinExistence type="predicted"/>
<evidence type="ECO:0000313" key="2">
    <source>
        <dbReference type="Proteomes" id="UP000823775"/>
    </source>
</evidence>
<comment type="caution">
    <text evidence="1">The sequence shown here is derived from an EMBL/GenBank/DDBJ whole genome shotgun (WGS) entry which is preliminary data.</text>
</comment>
<name>A0ABS8Y5D3_DATST</name>
<reference evidence="1 2" key="1">
    <citation type="journal article" date="2021" name="BMC Genomics">
        <title>Datura genome reveals duplications of psychoactive alkaloid biosynthetic genes and high mutation rate following tissue culture.</title>
        <authorList>
            <person name="Rajewski A."/>
            <person name="Carter-House D."/>
            <person name="Stajich J."/>
            <person name="Litt A."/>
        </authorList>
    </citation>
    <scope>NUCLEOTIDE SEQUENCE [LARGE SCALE GENOMIC DNA]</scope>
    <source>
        <strain evidence="1">AR-01</strain>
    </source>
</reference>
<evidence type="ECO:0000313" key="1">
    <source>
        <dbReference type="EMBL" id="MCE5166227.1"/>
    </source>
</evidence>